<dbReference type="InterPro" id="IPR006544">
    <property type="entry name" value="P-type_TPase_V"/>
</dbReference>
<keyword evidence="7" id="KW-0460">Magnesium</keyword>
<dbReference type="GO" id="GO:0046872">
    <property type="term" value="F:metal ion binding"/>
    <property type="evidence" value="ECO:0007669"/>
    <property type="project" value="UniProtKB-KW"/>
</dbReference>
<dbReference type="PANTHER" id="PTHR45630:SF8">
    <property type="entry name" value="CATION-TRANSPORTING ATPASE"/>
    <property type="match status" value="1"/>
</dbReference>
<keyword evidence="10" id="KW-0472">Membrane</keyword>
<dbReference type="GO" id="GO:0006874">
    <property type="term" value="P:intracellular calcium ion homeostasis"/>
    <property type="evidence" value="ECO:0007669"/>
    <property type="project" value="TreeGrafter"/>
</dbReference>
<protein>
    <submittedName>
        <fullName evidence="13">VWFA domain-containing protein</fullName>
    </submittedName>
</protein>
<evidence type="ECO:0000256" key="9">
    <source>
        <dbReference type="ARBA" id="ARBA00022989"/>
    </source>
</evidence>
<keyword evidence="4" id="KW-0479">Metal-binding</keyword>
<dbReference type="PANTHER" id="PTHR45630">
    <property type="entry name" value="CATION-TRANSPORTING ATPASE-RELATED"/>
    <property type="match status" value="1"/>
</dbReference>
<proteinExistence type="predicted"/>
<keyword evidence="2" id="KW-0597">Phosphoprotein</keyword>
<keyword evidence="9" id="KW-1133">Transmembrane helix</keyword>
<keyword evidence="8" id="KW-1278">Translocase</keyword>
<reference evidence="13" key="1">
    <citation type="submission" date="2016-06" db="UniProtKB">
        <authorList>
            <consortium name="WormBaseParasite"/>
        </authorList>
    </citation>
    <scope>IDENTIFICATION</scope>
</reference>
<comment type="subcellular location">
    <subcellularLocation>
        <location evidence="1">Membrane</location>
        <topology evidence="1">Multi-pass membrane protein</topology>
    </subcellularLocation>
</comment>
<keyword evidence="6" id="KW-0067">ATP-binding</keyword>
<evidence type="ECO:0000256" key="6">
    <source>
        <dbReference type="ARBA" id="ARBA00022840"/>
    </source>
</evidence>
<name>A0A183D9T3_9BILA</name>
<dbReference type="GO" id="GO:0016020">
    <property type="term" value="C:membrane"/>
    <property type="evidence" value="ECO:0007669"/>
    <property type="project" value="UniProtKB-SubCell"/>
</dbReference>
<sequence length="243" mass="26963">MSIGVLASQMRLHKRHIYCISPSTINTCGAINAVCCPHLIVCFDKTGTLTEDGLDFHSLRPISSDDKKSTFVRDYTSLNTPEVWDYRKLIEAISTCHSLTRSTACSIDGLLCGDPLDLILFKSTGWTLDETMNSRIKETARFDVLQPPVVRSIPGTFGCDRQIELAILRQFTFSSSLQRMSVIVHDPEDESHDMSVYCKGAPEKIASLCHASSIPVNYSVRGFGFCFGYVKPAISVVLVSWNV</sequence>
<dbReference type="Proteomes" id="UP000271098">
    <property type="component" value="Unassembled WGS sequence"/>
</dbReference>
<accession>A0A183D9T3</accession>
<evidence type="ECO:0000256" key="3">
    <source>
        <dbReference type="ARBA" id="ARBA00022692"/>
    </source>
</evidence>
<dbReference type="AlphaFoldDB" id="A0A183D9T3"/>
<keyword evidence="3" id="KW-0812">Transmembrane</keyword>
<evidence type="ECO:0000256" key="5">
    <source>
        <dbReference type="ARBA" id="ARBA00022741"/>
    </source>
</evidence>
<dbReference type="OrthoDB" id="48943at2759"/>
<evidence type="ECO:0000256" key="8">
    <source>
        <dbReference type="ARBA" id="ARBA00022967"/>
    </source>
</evidence>
<dbReference type="Gene3D" id="3.40.1110.10">
    <property type="entry name" value="Calcium-transporting ATPase, cytoplasmic domain N"/>
    <property type="match status" value="1"/>
</dbReference>
<evidence type="ECO:0000256" key="1">
    <source>
        <dbReference type="ARBA" id="ARBA00004141"/>
    </source>
</evidence>
<evidence type="ECO:0000313" key="12">
    <source>
        <dbReference type="Proteomes" id="UP000271098"/>
    </source>
</evidence>
<keyword evidence="5" id="KW-0547">Nucleotide-binding</keyword>
<evidence type="ECO:0000256" key="4">
    <source>
        <dbReference type="ARBA" id="ARBA00022723"/>
    </source>
</evidence>
<evidence type="ECO:0000256" key="10">
    <source>
        <dbReference type="ARBA" id="ARBA00023136"/>
    </source>
</evidence>
<dbReference type="GO" id="GO:0015203">
    <property type="term" value="F:polyamine transmembrane transporter activity"/>
    <property type="evidence" value="ECO:0007669"/>
    <property type="project" value="TreeGrafter"/>
</dbReference>
<dbReference type="PROSITE" id="PS00154">
    <property type="entry name" value="ATPASE_E1_E2"/>
    <property type="match status" value="1"/>
</dbReference>
<dbReference type="SUPFAM" id="SSF81660">
    <property type="entry name" value="Metal cation-transporting ATPase, ATP-binding domain N"/>
    <property type="match status" value="1"/>
</dbReference>
<organism evidence="13">
    <name type="scientific">Gongylonema pulchrum</name>
    <dbReference type="NCBI Taxonomy" id="637853"/>
    <lineage>
        <taxon>Eukaryota</taxon>
        <taxon>Metazoa</taxon>
        <taxon>Ecdysozoa</taxon>
        <taxon>Nematoda</taxon>
        <taxon>Chromadorea</taxon>
        <taxon>Rhabditida</taxon>
        <taxon>Spirurina</taxon>
        <taxon>Spiruromorpha</taxon>
        <taxon>Spiruroidea</taxon>
        <taxon>Gongylonematidae</taxon>
        <taxon>Gongylonema</taxon>
    </lineage>
</organism>
<dbReference type="InterPro" id="IPR023299">
    <property type="entry name" value="ATPase_P-typ_cyto_dom_N"/>
</dbReference>
<dbReference type="GO" id="GO:0005524">
    <property type="term" value="F:ATP binding"/>
    <property type="evidence" value="ECO:0007669"/>
    <property type="project" value="UniProtKB-KW"/>
</dbReference>
<dbReference type="EMBL" id="UYRT01011702">
    <property type="protein sequence ID" value="VDK50964.1"/>
    <property type="molecule type" value="Genomic_DNA"/>
</dbReference>
<reference evidence="11 12" key="2">
    <citation type="submission" date="2018-11" db="EMBL/GenBank/DDBJ databases">
        <authorList>
            <consortium name="Pathogen Informatics"/>
        </authorList>
    </citation>
    <scope>NUCLEOTIDE SEQUENCE [LARGE SCALE GENOMIC DNA]</scope>
</reference>
<dbReference type="GO" id="GO:0019829">
    <property type="term" value="F:ATPase-coupled monoatomic cation transmembrane transporter activity"/>
    <property type="evidence" value="ECO:0007669"/>
    <property type="project" value="TreeGrafter"/>
</dbReference>
<gene>
    <name evidence="11" type="ORF">GPUH_LOCUS5474</name>
</gene>
<dbReference type="WBParaSite" id="GPUH_0000548101-mRNA-1">
    <property type="protein sequence ID" value="GPUH_0000548101-mRNA-1"/>
    <property type="gene ID" value="GPUH_0000548101"/>
</dbReference>
<dbReference type="GO" id="GO:0140358">
    <property type="term" value="F:P-type transmembrane transporter activity"/>
    <property type="evidence" value="ECO:0007669"/>
    <property type="project" value="InterPro"/>
</dbReference>
<evidence type="ECO:0000313" key="11">
    <source>
        <dbReference type="EMBL" id="VDK50964.1"/>
    </source>
</evidence>
<evidence type="ECO:0000313" key="13">
    <source>
        <dbReference type="WBParaSite" id="GPUH_0000548101-mRNA-1"/>
    </source>
</evidence>
<dbReference type="InterPro" id="IPR018303">
    <property type="entry name" value="ATPase_P-typ_P_site"/>
</dbReference>
<evidence type="ECO:0000256" key="2">
    <source>
        <dbReference type="ARBA" id="ARBA00022553"/>
    </source>
</evidence>
<evidence type="ECO:0000256" key="7">
    <source>
        <dbReference type="ARBA" id="ARBA00022842"/>
    </source>
</evidence>
<keyword evidence="12" id="KW-1185">Reference proteome</keyword>